<dbReference type="SMART" id="SM00186">
    <property type="entry name" value="FBG"/>
    <property type="match status" value="1"/>
</dbReference>
<evidence type="ECO:0000259" key="1">
    <source>
        <dbReference type="PROSITE" id="PS51406"/>
    </source>
</evidence>
<dbReference type="CDD" id="cd00087">
    <property type="entry name" value="FReD"/>
    <property type="match status" value="1"/>
</dbReference>
<dbReference type="PANTHER" id="PTHR19143">
    <property type="entry name" value="FIBRINOGEN/TENASCIN/ANGIOPOEITIN"/>
    <property type="match status" value="1"/>
</dbReference>
<reference evidence="2 3" key="1">
    <citation type="journal article" date="2017" name="PLoS Biol.">
        <title>The sea cucumber genome provides insights into morphological evolution and visceral regeneration.</title>
        <authorList>
            <person name="Zhang X."/>
            <person name="Sun L."/>
            <person name="Yuan J."/>
            <person name="Sun Y."/>
            <person name="Gao Y."/>
            <person name="Zhang L."/>
            <person name="Li S."/>
            <person name="Dai H."/>
            <person name="Hamel J.F."/>
            <person name="Liu C."/>
            <person name="Yu Y."/>
            <person name="Liu S."/>
            <person name="Lin W."/>
            <person name="Guo K."/>
            <person name="Jin S."/>
            <person name="Xu P."/>
            <person name="Storey K.B."/>
            <person name="Huan P."/>
            <person name="Zhang T."/>
            <person name="Zhou Y."/>
            <person name="Zhang J."/>
            <person name="Lin C."/>
            <person name="Li X."/>
            <person name="Xing L."/>
            <person name="Huo D."/>
            <person name="Sun M."/>
            <person name="Wang L."/>
            <person name="Mercier A."/>
            <person name="Li F."/>
            <person name="Yang H."/>
            <person name="Xiang J."/>
        </authorList>
    </citation>
    <scope>NUCLEOTIDE SEQUENCE [LARGE SCALE GENOMIC DNA]</scope>
    <source>
        <strain evidence="2">Shaxun</strain>
        <tissue evidence="2">Muscle</tissue>
    </source>
</reference>
<dbReference type="OrthoDB" id="10352504at2759"/>
<name>A0A2G8JSM1_STIJA</name>
<dbReference type="Gene3D" id="3.90.215.10">
    <property type="entry name" value="Gamma Fibrinogen, chain A, domain 1"/>
    <property type="match status" value="1"/>
</dbReference>
<dbReference type="GO" id="GO:0005615">
    <property type="term" value="C:extracellular space"/>
    <property type="evidence" value="ECO:0007669"/>
    <property type="project" value="TreeGrafter"/>
</dbReference>
<dbReference type="Proteomes" id="UP000230750">
    <property type="component" value="Unassembled WGS sequence"/>
</dbReference>
<evidence type="ECO:0000313" key="3">
    <source>
        <dbReference type="Proteomes" id="UP000230750"/>
    </source>
</evidence>
<keyword evidence="3" id="KW-1185">Reference proteome</keyword>
<dbReference type="InterPro" id="IPR014716">
    <property type="entry name" value="Fibrinogen_a/b/g_C_1"/>
</dbReference>
<dbReference type="Pfam" id="PF00147">
    <property type="entry name" value="Fibrinogen_C"/>
    <property type="match status" value="1"/>
</dbReference>
<dbReference type="EMBL" id="MRZV01001322">
    <property type="protein sequence ID" value="PIK38710.1"/>
    <property type="molecule type" value="Genomic_DNA"/>
</dbReference>
<protein>
    <submittedName>
        <fullName evidence="2">Fibrinogen-like protein A</fullName>
    </submittedName>
</protein>
<dbReference type="NCBIfam" id="NF040941">
    <property type="entry name" value="GGGWT_bact"/>
    <property type="match status" value="1"/>
</dbReference>
<sequence>MIPDFTTLDFNQRLAATKKCFGTELISANVGRENSVRNKRSTGDSSYFFYQDPEYPRDCKEVYDQCEGSSSESGIYLIKPDEANEPFQVYCNNSIDGGGWTVFQRRVDGSVEFYRDWDDYRDGFGFLKREFWLGNDKISLLTNQKDYMLRIDLNNVNGDPYFAKYDLFRISDEETKYRLVGLGEYDSSSTTVNDRMAYYRNMSFTTFDSDNDLHSSYNLAQNYHGAWWYKTYNYNVNLNGLYSSGSTNYKSIHWYSLPGSNYNIKYAEMKIRPV</sequence>
<dbReference type="InterPro" id="IPR036056">
    <property type="entry name" value="Fibrinogen-like_C"/>
</dbReference>
<gene>
    <name evidence="2" type="ORF">BSL78_24443</name>
</gene>
<accession>A0A2G8JSM1</accession>
<dbReference type="InterPro" id="IPR002181">
    <property type="entry name" value="Fibrinogen_a/b/g_C_dom"/>
</dbReference>
<evidence type="ECO:0000313" key="2">
    <source>
        <dbReference type="EMBL" id="PIK38710.1"/>
    </source>
</evidence>
<dbReference type="SUPFAM" id="SSF56496">
    <property type="entry name" value="Fibrinogen C-terminal domain-like"/>
    <property type="match status" value="1"/>
</dbReference>
<comment type="caution">
    <text evidence="2">The sequence shown here is derived from an EMBL/GenBank/DDBJ whole genome shotgun (WGS) entry which is preliminary data.</text>
</comment>
<dbReference type="InterPro" id="IPR050373">
    <property type="entry name" value="Fibrinogen_C-term_domain"/>
</dbReference>
<feature type="domain" description="Fibrinogen C-terminal" evidence="1">
    <location>
        <begin position="50"/>
        <end position="274"/>
    </location>
</feature>
<dbReference type="AlphaFoldDB" id="A0A2G8JSM1"/>
<dbReference type="PROSITE" id="PS51406">
    <property type="entry name" value="FIBRINOGEN_C_2"/>
    <property type="match status" value="1"/>
</dbReference>
<organism evidence="2 3">
    <name type="scientific">Stichopus japonicus</name>
    <name type="common">Sea cucumber</name>
    <dbReference type="NCBI Taxonomy" id="307972"/>
    <lineage>
        <taxon>Eukaryota</taxon>
        <taxon>Metazoa</taxon>
        <taxon>Echinodermata</taxon>
        <taxon>Eleutherozoa</taxon>
        <taxon>Echinozoa</taxon>
        <taxon>Holothuroidea</taxon>
        <taxon>Aspidochirotacea</taxon>
        <taxon>Aspidochirotida</taxon>
        <taxon>Stichopodidae</taxon>
        <taxon>Apostichopus</taxon>
    </lineage>
</organism>
<proteinExistence type="predicted"/>